<feature type="domain" description="HNH nuclease" evidence="1">
    <location>
        <begin position="106"/>
        <end position="159"/>
    </location>
</feature>
<proteinExistence type="predicted"/>
<gene>
    <name evidence="2" type="ORF">LCGC14_2448770</name>
</gene>
<dbReference type="AlphaFoldDB" id="A0A0F9EAL7"/>
<name>A0A0F9EAL7_9ZZZZ</name>
<sequence length="159" mass="18914">MYKQHKCFNPSCNNETNNLKFCSRSCASIINNKEFPKRRLTNTCSECGTKIRSNRKYCKDHNNLYTSRWKDLTLDYVRSVYKYQPHSRVRIIARKVYMQSNKPKSCEICNYARFFHVCHKKPIYMFSNDTKLSVINDINNLIALCPNHHRELDNGYLTI</sequence>
<evidence type="ECO:0000313" key="2">
    <source>
        <dbReference type="EMBL" id="KKL21108.1"/>
    </source>
</evidence>
<reference evidence="2" key="1">
    <citation type="journal article" date="2015" name="Nature">
        <title>Complex archaea that bridge the gap between prokaryotes and eukaryotes.</title>
        <authorList>
            <person name="Spang A."/>
            <person name="Saw J.H."/>
            <person name="Jorgensen S.L."/>
            <person name="Zaremba-Niedzwiedzka K."/>
            <person name="Martijn J."/>
            <person name="Lind A.E."/>
            <person name="van Eijk R."/>
            <person name="Schleper C."/>
            <person name="Guy L."/>
            <person name="Ettema T.J."/>
        </authorList>
    </citation>
    <scope>NUCLEOTIDE SEQUENCE</scope>
</reference>
<dbReference type="InterPro" id="IPR003615">
    <property type="entry name" value="HNH_nuc"/>
</dbReference>
<dbReference type="CDD" id="cd00085">
    <property type="entry name" value="HNHc"/>
    <property type="match status" value="1"/>
</dbReference>
<accession>A0A0F9EAL7</accession>
<dbReference type="EMBL" id="LAZR01037852">
    <property type="protein sequence ID" value="KKL21108.1"/>
    <property type="molecule type" value="Genomic_DNA"/>
</dbReference>
<protein>
    <recommendedName>
        <fullName evidence="1">HNH nuclease domain-containing protein</fullName>
    </recommendedName>
</protein>
<evidence type="ECO:0000259" key="1">
    <source>
        <dbReference type="Pfam" id="PF13391"/>
    </source>
</evidence>
<organism evidence="2">
    <name type="scientific">marine sediment metagenome</name>
    <dbReference type="NCBI Taxonomy" id="412755"/>
    <lineage>
        <taxon>unclassified sequences</taxon>
        <taxon>metagenomes</taxon>
        <taxon>ecological metagenomes</taxon>
    </lineage>
</organism>
<dbReference type="Pfam" id="PF13391">
    <property type="entry name" value="HNH_2"/>
    <property type="match status" value="1"/>
</dbReference>
<comment type="caution">
    <text evidence="2">The sequence shown here is derived from an EMBL/GenBank/DDBJ whole genome shotgun (WGS) entry which is preliminary data.</text>
</comment>